<dbReference type="Proteomes" id="UP000886005">
    <property type="component" value="Unassembled WGS sequence"/>
</dbReference>
<comment type="caution">
    <text evidence="2">The sequence shown here is derived from an EMBL/GenBank/DDBJ whole genome shotgun (WGS) entry which is preliminary data.</text>
</comment>
<dbReference type="Pfam" id="PF13360">
    <property type="entry name" value="PQQ_2"/>
    <property type="match status" value="1"/>
</dbReference>
<dbReference type="InterPro" id="IPR002372">
    <property type="entry name" value="PQQ_rpt_dom"/>
</dbReference>
<dbReference type="PANTHER" id="PTHR34512:SF30">
    <property type="entry name" value="OUTER MEMBRANE PROTEIN ASSEMBLY FACTOR BAMB"/>
    <property type="match status" value="1"/>
</dbReference>
<feature type="domain" description="Pyrrolo-quinoline quinone repeat" evidence="1">
    <location>
        <begin position="155"/>
        <end position="249"/>
    </location>
</feature>
<name>A0A7V1PVJ6_CALAY</name>
<accession>A0A7V1PVJ6</accession>
<dbReference type="SUPFAM" id="SSF50998">
    <property type="entry name" value="Quinoprotein alcohol dehydrogenase-like"/>
    <property type="match status" value="1"/>
</dbReference>
<dbReference type="PROSITE" id="PS51257">
    <property type="entry name" value="PROKAR_LIPOPROTEIN"/>
    <property type="match status" value="1"/>
</dbReference>
<protein>
    <recommendedName>
        <fullName evidence="1">Pyrrolo-quinoline quinone repeat domain-containing protein</fullName>
    </recommendedName>
</protein>
<gene>
    <name evidence="2" type="ORF">ENJ10_08175</name>
</gene>
<organism evidence="2">
    <name type="scientific">Caldithrix abyssi</name>
    <dbReference type="NCBI Taxonomy" id="187145"/>
    <lineage>
        <taxon>Bacteria</taxon>
        <taxon>Pseudomonadati</taxon>
        <taxon>Calditrichota</taxon>
        <taxon>Calditrichia</taxon>
        <taxon>Calditrichales</taxon>
        <taxon>Calditrichaceae</taxon>
        <taxon>Caldithrix</taxon>
    </lineage>
</organism>
<dbReference type="SMART" id="SM00564">
    <property type="entry name" value="PQQ"/>
    <property type="match status" value="3"/>
</dbReference>
<dbReference type="InterPro" id="IPR015943">
    <property type="entry name" value="WD40/YVTN_repeat-like_dom_sf"/>
</dbReference>
<reference evidence="2" key="1">
    <citation type="journal article" date="2020" name="mSystems">
        <title>Genome- and Community-Level Interaction Insights into Carbon Utilization and Element Cycling Functions of Hydrothermarchaeota in Hydrothermal Sediment.</title>
        <authorList>
            <person name="Zhou Z."/>
            <person name="Liu Y."/>
            <person name="Xu W."/>
            <person name="Pan J."/>
            <person name="Luo Z.H."/>
            <person name="Li M."/>
        </authorList>
    </citation>
    <scope>NUCLEOTIDE SEQUENCE [LARGE SCALE GENOMIC DNA]</scope>
    <source>
        <strain evidence="2">HyVt-456</strain>
    </source>
</reference>
<dbReference type="AlphaFoldDB" id="A0A7V1PVJ6"/>
<dbReference type="PANTHER" id="PTHR34512">
    <property type="entry name" value="CELL SURFACE PROTEIN"/>
    <property type="match status" value="1"/>
</dbReference>
<evidence type="ECO:0000259" key="1">
    <source>
        <dbReference type="Pfam" id="PF13360"/>
    </source>
</evidence>
<evidence type="ECO:0000313" key="2">
    <source>
        <dbReference type="EMBL" id="HED10652.1"/>
    </source>
</evidence>
<dbReference type="EMBL" id="DRLD01000224">
    <property type="protein sequence ID" value="HED10652.1"/>
    <property type="molecule type" value="Genomic_DNA"/>
</dbReference>
<sequence length="366" mass="40341">MKALLLTALLVLTIGCRKPQLSVAPPPVQMSPASGVLAAAGFSRIKETRELEIGHAPIPRLPARGERLFYVSLNGHFYQVNLNTLETEGDVKLTDGLYGTPALNYPLMFFSTERGHDGLQVYDLIRAKTVKELEVSPARVSPVIAASHLIHCALDGRISAFALPGLQKKWSVDLGQRIMADPLVSGGNILITGRDGHLASYRAGDGMLNWSIDLDDAFYTAPALWQNHLYWAAYSGKVYKISEESGAREGTYNGHAPIYQSPRINATGLYVPYADGTLKAFETGTKKVRWTQHLDGPFSAPLLLTNNVLYSSQMSRKFYILSLQDGAILQMEEPGGRPLSQPLQTDDRLYLMVSPGIIKEYQHEKK</sequence>
<dbReference type="InterPro" id="IPR018391">
    <property type="entry name" value="PQQ_b-propeller_rpt"/>
</dbReference>
<dbReference type="Gene3D" id="2.130.10.10">
    <property type="entry name" value="YVTN repeat-like/Quinoprotein amine dehydrogenase"/>
    <property type="match status" value="1"/>
</dbReference>
<proteinExistence type="predicted"/>
<dbReference type="InterPro" id="IPR011047">
    <property type="entry name" value="Quinoprotein_ADH-like_sf"/>
</dbReference>